<dbReference type="eggNOG" id="arCOG05671">
    <property type="taxonomic scope" value="Archaea"/>
</dbReference>
<dbReference type="GeneID" id="10287850"/>
<evidence type="ECO:0000256" key="1">
    <source>
        <dbReference type="SAM" id="MobiDB-lite"/>
    </source>
</evidence>
<reference evidence="2 3" key="1">
    <citation type="journal article" date="2011" name="J. Bacteriol.">
        <title>Complete genome sequence of 'Vulcanisaeta moutnovskia' strain 768-28, a novel member of the hyperthermophilic crenarchaeal genus vulcanisaeta.</title>
        <authorList>
            <person name="Gumerov V.M."/>
            <person name="Mardanov A.V."/>
            <person name="Beletsky A.V."/>
            <person name="Prokofeva M.I."/>
            <person name="Bonch-Osmolovskaya E.A."/>
            <person name="Ravin N.V."/>
            <person name="Skryabin K.G."/>
        </authorList>
    </citation>
    <scope>NUCLEOTIDE SEQUENCE [LARGE SCALE GENOMIC DNA]</scope>
    <source>
        <strain evidence="2 3">768-28</strain>
    </source>
</reference>
<dbReference type="RefSeq" id="WP_013603577.1">
    <property type="nucleotide sequence ID" value="NC_015151.1"/>
</dbReference>
<name>F0QSZ3_VULM7</name>
<gene>
    <name evidence="2" type="ordered locus">VMUT_0198</name>
</gene>
<dbReference type="KEGG" id="vmo:VMUT_0198"/>
<protein>
    <submittedName>
        <fullName evidence="2">Bacterio-opsin activator, HTH domain protein</fullName>
    </submittedName>
</protein>
<dbReference type="Gene3D" id="1.10.10.60">
    <property type="entry name" value="Homeodomain-like"/>
    <property type="match status" value="1"/>
</dbReference>
<evidence type="ECO:0000313" key="3">
    <source>
        <dbReference type="Proteomes" id="UP000007485"/>
    </source>
</evidence>
<evidence type="ECO:0000313" key="2">
    <source>
        <dbReference type="EMBL" id="ADY00414.1"/>
    </source>
</evidence>
<organism evidence="2 3">
    <name type="scientific">Vulcanisaeta moutnovskia (strain 768-28)</name>
    <dbReference type="NCBI Taxonomy" id="985053"/>
    <lineage>
        <taxon>Archaea</taxon>
        <taxon>Thermoproteota</taxon>
        <taxon>Thermoprotei</taxon>
        <taxon>Thermoproteales</taxon>
        <taxon>Thermoproteaceae</taxon>
        <taxon>Vulcanisaeta</taxon>
    </lineage>
</organism>
<dbReference type="Pfam" id="PF13384">
    <property type="entry name" value="HTH_23"/>
    <property type="match status" value="1"/>
</dbReference>
<dbReference type="EMBL" id="CP002529">
    <property type="protein sequence ID" value="ADY00414.1"/>
    <property type="molecule type" value="Genomic_DNA"/>
</dbReference>
<proteinExistence type="predicted"/>
<dbReference type="SUPFAM" id="SSF88659">
    <property type="entry name" value="Sigma3 and sigma4 domains of RNA polymerase sigma factors"/>
    <property type="match status" value="1"/>
</dbReference>
<dbReference type="InterPro" id="IPR013324">
    <property type="entry name" value="RNA_pol_sigma_r3/r4-like"/>
</dbReference>
<dbReference type="STRING" id="985053.VMUT_0198"/>
<dbReference type="Proteomes" id="UP000007485">
    <property type="component" value="Chromosome"/>
</dbReference>
<sequence length="185" mass="20672">MSSKLTKTEEFAAKLYFNEGLKPKEIAQKLGISVNTVYKAISKYRAFAKSLDQASAQLNDDKQINTQVDNNAYALNNYSSVFNVSLSIITGSPIQPLKNDYSYESAYQGELIKELKSLRELIGKLIEKVEELEKRGVNNCSSNSVRDQGSITNNANNGQLNTDSLPEFIRDNPWIDVIKSIHNTS</sequence>
<dbReference type="HOGENOM" id="CLU_1458266_0_0_2"/>
<dbReference type="OrthoDB" id="28799at2157"/>
<dbReference type="AlphaFoldDB" id="F0QSZ3"/>
<feature type="region of interest" description="Disordered" evidence="1">
    <location>
        <begin position="139"/>
        <end position="164"/>
    </location>
</feature>
<keyword evidence="3" id="KW-1185">Reference proteome</keyword>
<accession>F0QSZ3</accession>